<keyword evidence="5" id="KW-1185">Reference proteome</keyword>
<dbReference type="PANTHER" id="PTHR43115">
    <property type="entry name" value="DEHYDROGENASE/REDUCTASE SDR FAMILY MEMBER 11"/>
    <property type="match status" value="1"/>
</dbReference>
<dbReference type="SUPFAM" id="SSF51735">
    <property type="entry name" value="NAD(P)-binding Rossmann-fold domains"/>
    <property type="match status" value="1"/>
</dbReference>
<proteinExistence type="inferred from homology"/>
<dbReference type="RefSeq" id="WP_209530829.1">
    <property type="nucleotide sequence ID" value="NZ_JAEEGA010000013.1"/>
</dbReference>
<dbReference type="PRINTS" id="PR00080">
    <property type="entry name" value="SDRFAMILY"/>
</dbReference>
<name>A0A940STD7_9ENTE</name>
<dbReference type="GO" id="GO:0016616">
    <property type="term" value="F:oxidoreductase activity, acting on the CH-OH group of donors, NAD or NADP as acceptor"/>
    <property type="evidence" value="ECO:0007669"/>
    <property type="project" value="UniProtKB-ARBA"/>
</dbReference>
<dbReference type="PRINTS" id="PR00081">
    <property type="entry name" value="GDHRDH"/>
</dbReference>
<sequence length="241" mass="26261">MSQELIVITGASSGFGKEMAHLFSAKGHPLLLIGRRQEKMTEFHLPKTLVKQVDVSDRQGFAEAIQEAEKLYGPVDLLVNNAGQMLLGDVANQDPEEWSRMLDTNVLGTLNGISCVLAGMKERQRGTIVNVSSIAGFKAFGNHAAYCATKYGVHGLTETVRLEGAESNVRVLLISPGAAETELLNHTTNQEMKDGYHDWKETMGGVALDPLKVAESVAFMYEMPQSVSIRELVIAATKQDN</sequence>
<organism evidence="4 5">
    <name type="scientific">Vagococcus allomyrinae</name>
    <dbReference type="NCBI Taxonomy" id="2794353"/>
    <lineage>
        <taxon>Bacteria</taxon>
        <taxon>Bacillati</taxon>
        <taxon>Bacillota</taxon>
        <taxon>Bacilli</taxon>
        <taxon>Lactobacillales</taxon>
        <taxon>Enterococcaceae</taxon>
        <taxon>Vagococcus</taxon>
    </lineage>
</organism>
<protein>
    <submittedName>
        <fullName evidence="4">SDR family oxidoreductase</fullName>
    </submittedName>
</protein>
<comment type="similarity">
    <text evidence="1 3">Belongs to the short-chain dehydrogenases/reductases (SDR) family.</text>
</comment>
<dbReference type="Pfam" id="PF00106">
    <property type="entry name" value="adh_short"/>
    <property type="match status" value="1"/>
</dbReference>
<dbReference type="Gene3D" id="3.40.50.720">
    <property type="entry name" value="NAD(P)-binding Rossmann-like Domain"/>
    <property type="match status" value="1"/>
</dbReference>
<evidence type="ECO:0000256" key="2">
    <source>
        <dbReference type="ARBA" id="ARBA00023002"/>
    </source>
</evidence>
<dbReference type="FunFam" id="3.40.50.720:FF:000047">
    <property type="entry name" value="NADP-dependent L-serine/L-allo-threonine dehydrogenase"/>
    <property type="match status" value="1"/>
</dbReference>
<reference evidence="4" key="1">
    <citation type="submission" date="2020-12" db="EMBL/GenBank/DDBJ databases">
        <title>Vagococcus allomyrinae sp. nov. and Enterococcus lavae sp. nov., isolated from the larvae of Allomyrina dichotoma.</title>
        <authorList>
            <person name="Lee S.D."/>
        </authorList>
    </citation>
    <scope>NUCLEOTIDE SEQUENCE</scope>
    <source>
        <strain evidence="4">BWB3-3</strain>
    </source>
</reference>
<dbReference type="Proteomes" id="UP000674938">
    <property type="component" value="Unassembled WGS sequence"/>
</dbReference>
<dbReference type="InterPro" id="IPR002347">
    <property type="entry name" value="SDR_fam"/>
</dbReference>
<evidence type="ECO:0000256" key="1">
    <source>
        <dbReference type="ARBA" id="ARBA00006484"/>
    </source>
</evidence>
<dbReference type="InterPro" id="IPR020904">
    <property type="entry name" value="Sc_DH/Rdtase_CS"/>
</dbReference>
<evidence type="ECO:0000256" key="3">
    <source>
        <dbReference type="RuleBase" id="RU000363"/>
    </source>
</evidence>
<dbReference type="CDD" id="cd05233">
    <property type="entry name" value="SDR_c"/>
    <property type="match status" value="1"/>
</dbReference>
<dbReference type="InterPro" id="IPR036291">
    <property type="entry name" value="NAD(P)-bd_dom_sf"/>
</dbReference>
<keyword evidence="2" id="KW-0560">Oxidoreductase</keyword>
<dbReference type="AlphaFoldDB" id="A0A940STD7"/>
<evidence type="ECO:0000313" key="5">
    <source>
        <dbReference type="Proteomes" id="UP000674938"/>
    </source>
</evidence>
<gene>
    <name evidence="4" type="ORF">I6N95_18540</name>
</gene>
<dbReference type="PANTHER" id="PTHR43115:SF4">
    <property type="entry name" value="DEHYDROGENASE_REDUCTASE SDR FAMILY MEMBER 11"/>
    <property type="match status" value="1"/>
</dbReference>
<comment type="caution">
    <text evidence="4">The sequence shown here is derived from an EMBL/GenBank/DDBJ whole genome shotgun (WGS) entry which is preliminary data.</text>
</comment>
<evidence type="ECO:0000313" key="4">
    <source>
        <dbReference type="EMBL" id="MBP1043017.1"/>
    </source>
</evidence>
<dbReference type="PROSITE" id="PS00061">
    <property type="entry name" value="ADH_SHORT"/>
    <property type="match status" value="1"/>
</dbReference>
<dbReference type="EMBL" id="JAEEGA010000013">
    <property type="protein sequence ID" value="MBP1043017.1"/>
    <property type="molecule type" value="Genomic_DNA"/>
</dbReference>
<accession>A0A940STD7</accession>